<evidence type="ECO:0000313" key="2">
    <source>
        <dbReference type="Proteomes" id="UP000824007"/>
    </source>
</evidence>
<sequence>MNSPEMQRLLAAVTGRTEKGALDWEVAEYDPIGFMTEMGVEYEGSETENFAQNIAFCCRLKKGRSIWLEVYESVGFPSPGGFPSPKDGYSLRGLAYLTLRILSSDGRTICRCASIVKDRMSALLPCLLCDSVFLSTSDAFSRMPENDPGRFLAYLGQFDENGGLSHHPLTRLMTDFYQHNRCADFHFLAMACATGLKKGRQS</sequence>
<reference evidence="1" key="1">
    <citation type="journal article" date="2021" name="PeerJ">
        <title>Extensive microbial diversity within the chicken gut microbiome revealed by metagenomics and culture.</title>
        <authorList>
            <person name="Gilroy R."/>
            <person name="Ravi A."/>
            <person name="Getino M."/>
            <person name="Pursley I."/>
            <person name="Horton D.L."/>
            <person name="Alikhan N.F."/>
            <person name="Baker D."/>
            <person name="Gharbi K."/>
            <person name="Hall N."/>
            <person name="Watson M."/>
            <person name="Adriaenssens E.M."/>
            <person name="Foster-Nyarko E."/>
            <person name="Jarju S."/>
            <person name="Secka A."/>
            <person name="Antonio M."/>
            <person name="Oren A."/>
            <person name="Chaudhuri R.R."/>
            <person name="La Ragione R."/>
            <person name="Hildebrand F."/>
            <person name="Pallen M.J."/>
        </authorList>
    </citation>
    <scope>NUCLEOTIDE SEQUENCE</scope>
    <source>
        <strain evidence="1">ChiSxjej3B15-24422</strain>
    </source>
</reference>
<dbReference type="Proteomes" id="UP000824007">
    <property type="component" value="Unassembled WGS sequence"/>
</dbReference>
<reference evidence="1" key="2">
    <citation type="submission" date="2021-04" db="EMBL/GenBank/DDBJ databases">
        <authorList>
            <person name="Gilroy R."/>
        </authorList>
    </citation>
    <scope>NUCLEOTIDE SEQUENCE</scope>
    <source>
        <strain evidence="1">ChiSxjej3B15-24422</strain>
    </source>
</reference>
<gene>
    <name evidence="1" type="ORF">H9831_05950</name>
</gene>
<evidence type="ECO:0000313" key="1">
    <source>
        <dbReference type="EMBL" id="HIY60209.1"/>
    </source>
</evidence>
<organism evidence="1 2">
    <name type="scientific">Candidatus Eisenbergiella pullistercoris</name>
    <dbReference type="NCBI Taxonomy" id="2838555"/>
    <lineage>
        <taxon>Bacteria</taxon>
        <taxon>Bacillati</taxon>
        <taxon>Bacillota</taxon>
        <taxon>Clostridia</taxon>
        <taxon>Lachnospirales</taxon>
        <taxon>Lachnospiraceae</taxon>
        <taxon>Eisenbergiella</taxon>
    </lineage>
</organism>
<accession>A0A9D1YNW6</accession>
<dbReference type="AlphaFoldDB" id="A0A9D1YNW6"/>
<name>A0A9D1YNW6_9FIRM</name>
<protein>
    <submittedName>
        <fullName evidence="1">Uncharacterized protein</fullName>
    </submittedName>
</protein>
<proteinExistence type="predicted"/>
<comment type="caution">
    <text evidence="1">The sequence shown here is derived from an EMBL/GenBank/DDBJ whole genome shotgun (WGS) entry which is preliminary data.</text>
</comment>
<dbReference type="EMBL" id="DXDD01000075">
    <property type="protein sequence ID" value="HIY60209.1"/>
    <property type="molecule type" value="Genomic_DNA"/>
</dbReference>